<feature type="domain" description="DNA-binding protein Rv2175c wHTH" evidence="2">
    <location>
        <begin position="10"/>
        <end position="55"/>
    </location>
</feature>
<feature type="domain" description="Rv2175c C-terminal" evidence="1">
    <location>
        <begin position="62"/>
        <end position="116"/>
    </location>
</feature>
<keyword evidence="3" id="KW-0238">DNA-binding</keyword>
<dbReference type="InterPro" id="IPR041098">
    <property type="entry name" value="Rv2175c_C"/>
</dbReference>
<evidence type="ECO:0000313" key="3">
    <source>
        <dbReference type="EMBL" id="CEA07820.1"/>
    </source>
</evidence>
<organism evidence="3">
    <name type="scientific">Arthrobacter saudimassiliensis</name>
    <dbReference type="NCBI Taxonomy" id="1461584"/>
    <lineage>
        <taxon>Bacteria</taxon>
        <taxon>Bacillati</taxon>
        <taxon>Actinomycetota</taxon>
        <taxon>Actinomycetes</taxon>
        <taxon>Micrococcales</taxon>
        <taxon>Micrococcaceae</taxon>
        <taxon>Arthrobacter</taxon>
    </lineage>
</organism>
<dbReference type="EMBL" id="LN483070">
    <property type="protein sequence ID" value="CEA07820.1"/>
    <property type="molecule type" value="Genomic_DNA"/>
</dbReference>
<sequence length="117" mass="12992">MNELEELVGDWLTLPDAAEQLGLSVTKVHSLLEERALVALRIGERKVRSIPAAFLADGAVLDSLKGTISVLVDAGFKDDEMVRWLFTPDETLPGRPVDALREGRKTEIRRRAQALAW</sequence>
<dbReference type="PATRIC" id="fig|1461584.3.peg.1135"/>
<evidence type="ECO:0000259" key="2">
    <source>
        <dbReference type="Pfam" id="PF21531"/>
    </source>
</evidence>
<accession>A0A078MNF2</accession>
<reference evidence="3" key="1">
    <citation type="submission" date="2014-07" db="EMBL/GenBank/DDBJ databases">
        <authorList>
            <person name="Urmite Genomes Urmite Genomes"/>
        </authorList>
    </citation>
    <scope>NUCLEOTIDE SEQUENCE</scope>
    <source>
        <strain evidence="3">11W110_air</strain>
    </source>
</reference>
<dbReference type="GO" id="GO:0003677">
    <property type="term" value="F:DNA binding"/>
    <property type="evidence" value="ECO:0007669"/>
    <property type="project" value="UniProtKB-KW"/>
</dbReference>
<dbReference type="Pfam" id="PF21531">
    <property type="entry name" value="Rv2175c_wHTH"/>
    <property type="match status" value="1"/>
</dbReference>
<dbReference type="InterPro" id="IPR048576">
    <property type="entry name" value="Rv2175c_wHTH"/>
</dbReference>
<dbReference type="AlphaFoldDB" id="A0A078MNF2"/>
<protein>
    <submittedName>
        <fullName evidence="3">DNA-binding proteinc</fullName>
    </submittedName>
</protein>
<gene>
    <name evidence="3" type="ORF">BN1051_01143</name>
</gene>
<dbReference type="Pfam" id="PF18367">
    <property type="entry name" value="Rv2175c_C"/>
    <property type="match status" value="1"/>
</dbReference>
<proteinExistence type="predicted"/>
<evidence type="ECO:0000259" key="1">
    <source>
        <dbReference type="Pfam" id="PF18367"/>
    </source>
</evidence>
<name>A0A078MNF2_9MICC</name>